<dbReference type="EMBL" id="KL597030">
    <property type="protein sequence ID" value="KER20689.1"/>
    <property type="molecule type" value="Genomic_DNA"/>
</dbReference>
<protein>
    <submittedName>
        <fullName evidence="2">Uncharacterized protein</fullName>
    </submittedName>
</protein>
<dbReference type="Proteomes" id="UP000054324">
    <property type="component" value="Unassembled WGS sequence"/>
</dbReference>
<evidence type="ECO:0000256" key="1">
    <source>
        <dbReference type="SAM" id="MobiDB-lite"/>
    </source>
</evidence>
<keyword evidence="3" id="KW-1185">Reference proteome</keyword>
<organism evidence="2 3">
    <name type="scientific">Opisthorchis viverrini</name>
    <name type="common">Southeast Asian liver fluke</name>
    <dbReference type="NCBI Taxonomy" id="6198"/>
    <lineage>
        <taxon>Eukaryota</taxon>
        <taxon>Metazoa</taxon>
        <taxon>Spiralia</taxon>
        <taxon>Lophotrochozoa</taxon>
        <taxon>Platyhelminthes</taxon>
        <taxon>Trematoda</taxon>
        <taxon>Digenea</taxon>
        <taxon>Opisthorchiida</taxon>
        <taxon>Opisthorchiata</taxon>
        <taxon>Opisthorchiidae</taxon>
        <taxon>Opisthorchis</taxon>
    </lineage>
</organism>
<sequence>ESALLRSSGWLHSPTATGHQGPAARLRRSCQRETASTRLLLVQERCYSTRRETHSGHIALLSSSPRTAPWSPSIRPANTFQYLSLYMHVHSIKGDKISEVYFCESERTTNRSKKDETIVTVL</sequence>
<evidence type="ECO:0000313" key="2">
    <source>
        <dbReference type="EMBL" id="KER20689.1"/>
    </source>
</evidence>
<dbReference type="KEGG" id="ovi:T265_10820"/>
<dbReference type="CTD" id="20324988"/>
<name>A0A074ZZX5_OPIVI</name>
<proteinExistence type="predicted"/>
<evidence type="ECO:0000313" key="3">
    <source>
        <dbReference type="Proteomes" id="UP000054324"/>
    </source>
</evidence>
<dbReference type="GeneID" id="20324988"/>
<dbReference type="RefSeq" id="XP_009175563.1">
    <property type="nucleotide sequence ID" value="XM_009177299.1"/>
</dbReference>
<feature type="non-terminal residue" evidence="2">
    <location>
        <position position="1"/>
    </location>
</feature>
<dbReference type="AlphaFoldDB" id="A0A074ZZX5"/>
<reference evidence="2 3" key="1">
    <citation type="submission" date="2013-11" db="EMBL/GenBank/DDBJ databases">
        <title>Opisthorchis viverrini - life in the bile duct.</title>
        <authorList>
            <person name="Young N.D."/>
            <person name="Nagarajan N."/>
            <person name="Lin S.J."/>
            <person name="Korhonen P.K."/>
            <person name="Jex A.R."/>
            <person name="Hall R.S."/>
            <person name="Safavi-Hemami H."/>
            <person name="Kaewkong W."/>
            <person name="Bertrand D."/>
            <person name="Gao S."/>
            <person name="Seet Q."/>
            <person name="Wongkham S."/>
            <person name="Teh B.T."/>
            <person name="Wongkham C."/>
            <person name="Intapan P.M."/>
            <person name="Maleewong W."/>
            <person name="Yang X."/>
            <person name="Hu M."/>
            <person name="Wang Z."/>
            <person name="Hofmann A."/>
            <person name="Sternberg P.W."/>
            <person name="Tan P."/>
            <person name="Wang J."/>
            <person name="Gasser R.B."/>
        </authorList>
    </citation>
    <scope>NUCLEOTIDE SEQUENCE [LARGE SCALE GENOMIC DNA]</scope>
</reference>
<feature type="non-terminal residue" evidence="2">
    <location>
        <position position="122"/>
    </location>
</feature>
<accession>A0A074ZZX5</accession>
<feature type="region of interest" description="Disordered" evidence="1">
    <location>
        <begin position="1"/>
        <end position="25"/>
    </location>
</feature>
<gene>
    <name evidence="2" type="ORF">T265_10820</name>
</gene>